<dbReference type="eggNOG" id="KOG2451">
    <property type="taxonomic scope" value="Eukaryota"/>
</dbReference>
<dbReference type="Gene3D" id="3.40.309.10">
    <property type="entry name" value="Aldehyde Dehydrogenase, Chain A, domain 2"/>
    <property type="match status" value="1"/>
</dbReference>
<keyword evidence="7" id="KW-1185">Reference proteome</keyword>
<dbReference type="CDD" id="cd07103">
    <property type="entry name" value="ALDH_F5_SSADH_GabD"/>
    <property type="match status" value="1"/>
</dbReference>
<gene>
    <name evidence="6" type="ORF">SARC_07356</name>
</gene>
<dbReference type="Proteomes" id="UP000054560">
    <property type="component" value="Unassembled WGS sequence"/>
</dbReference>
<comment type="catalytic activity">
    <reaction evidence="4">
        <text>succinate semialdehyde + NAD(+) + H2O = succinate + NADH + 2 H(+)</text>
        <dbReference type="Rhea" id="RHEA:13217"/>
        <dbReference type="ChEBI" id="CHEBI:15377"/>
        <dbReference type="ChEBI" id="CHEBI:15378"/>
        <dbReference type="ChEBI" id="CHEBI:30031"/>
        <dbReference type="ChEBI" id="CHEBI:57540"/>
        <dbReference type="ChEBI" id="CHEBI:57706"/>
        <dbReference type="ChEBI" id="CHEBI:57945"/>
        <dbReference type="EC" id="1.2.1.24"/>
    </reaction>
</comment>
<dbReference type="InterPro" id="IPR016163">
    <property type="entry name" value="Ald_DH_C"/>
</dbReference>
<sequence>AYIDGKWVDADSKATFNVTNPANGDIIADVPDMGAGETHRAIAAAKAALPVWGAWSPMDKSKALKHWHSKVIEHADHLAQIISREQGKPLAEAKGEVLYSAGYIEWYAEETKRIYGDILPHNTNGRRLLVYKQPVGVCGLITPWNFPVAMAARKIAPALAAGCTVVLKPAEDTPLSAIALMKLVEMSDLPPGVVNLVTCQKSSSPAVGGALTSSPDVAKISFTGSTGVGKLLMKQSSDTVKRMSMELGGNASFIVFDDADLDAAVAGAIASKFRNSGQTCVCTNRFLVQDGVYEAFTKKLTAAVNELVVGNGLDAGTTQGPLINKAAVEKVEKHMADALAKGAKVVTGGKNSAVGELFYEPTVLTGVTTDMLVSSDETFGPLAPLIRFTTEEEAIALANDTLAGLANYFYTKDNARIWRVSEALNSGMVGVNEGIISTELAPFGGVKQSGFGREGSKYGINDYLDTKYVCVGQIE</sequence>
<dbReference type="GO" id="GO:0004777">
    <property type="term" value="F:succinate-semialdehyde dehydrogenase (NAD+) activity"/>
    <property type="evidence" value="ECO:0007669"/>
    <property type="project" value="UniProtKB-UniRule"/>
</dbReference>
<organism evidence="6 7">
    <name type="scientific">Sphaeroforma arctica JP610</name>
    <dbReference type="NCBI Taxonomy" id="667725"/>
    <lineage>
        <taxon>Eukaryota</taxon>
        <taxon>Ichthyosporea</taxon>
        <taxon>Ichthyophonida</taxon>
        <taxon>Sphaeroforma</taxon>
    </lineage>
</organism>
<comment type="subunit">
    <text evidence="4">Homotetramer.</text>
</comment>
<evidence type="ECO:0000256" key="2">
    <source>
        <dbReference type="ARBA" id="ARBA00009986"/>
    </source>
</evidence>
<name>A0A0L0FUQ4_9EUKA</name>
<feature type="non-terminal residue" evidence="6">
    <location>
        <position position="1"/>
    </location>
</feature>
<dbReference type="InterPro" id="IPR010102">
    <property type="entry name" value="Succ_semiAld_DH"/>
</dbReference>
<dbReference type="InterPro" id="IPR050740">
    <property type="entry name" value="Aldehyde_DH_Superfamily"/>
</dbReference>
<dbReference type="GeneID" id="25907860"/>
<protein>
    <recommendedName>
        <fullName evidence="4">Succinate-semialdehyde dehydrogenase</fullName>
        <ecNumber evidence="4">1.2.1.24</ecNumber>
    </recommendedName>
</protein>
<dbReference type="RefSeq" id="XP_014154193.1">
    <property type="nucleotide sequence ID" value="XM_014298718.1"/>
</dbReference>
<dbReference type="GO" id="GO:0005739">
    <property type="term" value="C:mitochondrion"/>
    <property type="evidence" value="ECO:0007669"/>
    <property type="project" value="UniProtKB-SubCell"/>
</dbReference>
<evidence type="ECO:0000313" key="7">
    <source>
        <dbReference type="Proteomes" id="UP000054560"/>
    </source>
</evidence>
<dbReference type="Pfam" id="PF00171">
    <property type="entry name" value="Aldedh"/>
    <property type="match status" value="1"/>
</dbReference>
<proteinExistence type="inferred from homology"/>
<comment type="similarity">
    <text evidence="2 4">Belongs to the aldehyde dehydrogenase family.</text>
</comment>
<evidence type="ECO:0000256" key="3">
    <source>
        <dbReference type="ARBA" id="ARBA00023002"/>
    </source>
</evidence>
<dbReference type="InterPro" id="IPR016160">
    <property type="entry name" value="Ald_DH_CS_CYS"/>
</dbReference>
<dbReference type="NCBIfam" id="TIGR01780">
    <property type="entry name" value="SSADH"/>
    <property type="match status" value="1"/>
</dbReference>
<dbReference type="InterPro" id="IPR016161">
    <property type="entry name" value="Ald_DH/histidinol_DH"/>
</dbReference>
<comment type="pathway">
    <text evidence="1 4">Amino-acid degradation; 4-aminobutanoate degradation.</text>
</comment>
<dbReference type="InterPro" id="IPR015590">
    <property type="entry name" value="Aldehyde_DH_dom"/>
</dbReference>
<comment type="subcellular location">
    <subcellularLocation>
        <location evidence="4">Mitochondrion</location>
    </subcellularLocation>
</comment>
<keyword evidence="4" id="KW-0520">NAD</keyword>
<dbReference type="SUPFAM" id="SSF53720">
    <property type="entry name" value="ALDH-like"/>
    <property type="match status" value="1"/>
</dbReference>
<evidence type="ECO:0000256" key="4">
    <source>
        <dbReference type="RuleBase" id="RU365091"/>
    </source>
</evidence>
<dbReference type="PROSITE" id="PS00070">
    <property type="entry name" value="ALDEHYDE_DEHYDR_CYS"/>
    <property type="match status" value="1"/>
</dbReference>
<dbReference type="AlphaFoldDB" id="A0A0L0FUQ4"/>
<dbReference type="EC" id="1.2.1.24" evidence="4"/>
<dbReference type="GO" id="GO:0009450">
    <property type="term" value="P:gamma-aminobutyric acid catabolic process"/>
    <property type="evidence" value="ECO:0007669"/>
    <property type="project" value="UniProtKB-UniRule"/>
</dbReference>
<dbReference type="InterPro" id="IPR016162">
    <property type="entry name" value="Ald_DH_N"/>
</dbReference>
<accession>A0A0L0FUQ4</accession>
<dbReference type="OrthoDB" id="310895at2759"/>
<keyword evidence="3 4" id="KW-0560">Oxidoreductase</keyword>
<keyword evidence="4" id="KW-0496">Mitochondrion</keyword>
<dbReference type="FunFam" id="3.40.605.10:FF:000005">
    <property type="entry name" value="Succinate-semialdehyde dehydrogenase I"/>
    <property type="match status" value="1"/>
</dbReference>
<dbReference type="STRING" id="667725.A0A0L0FUQ4"/>
<dbReference type="Gene3D" id="3.40.605.10">
    <property type="entry name" value="Aldehyde Dehydrogenase, Chain A, domain 1"/>
    <property type="match status" value="1"/>
</dbReference>
<reference evidence="6 7" key="1">
    <citation type="submission" date="2011-02" db="EMBL/GenBank/DDBJ databases">
        <title>The Genome Sequence of Sphaeroforma arctica JP610.</title>
        <authorList>
            <consortium name="The Broad Institute Genome Sequencing Platform"/>
            <person name="Russ C."/>
            <person name="Cuomo C."/>
            <person name="Young S.K."/>
            <person name="Zeng Q."/>
            <person name="Gargeya S."/>
            <person name="Alvarado L."/>
            <person name="Berlin A."/>
            <person name="Chapman S.B."/>
            <person name="Chen Z."/>
            <person name="Freedman E."/>
            <person name="Gellesch M."/>
            <person name="Goldberg J."/>
            <person name="Griggs A."/>
            <person name="Gujja S."/>
            <person name="Heilman E."/>
            <person name="Heiman D."/>
            <person name="Howarth C."/>
            <person name="Mehta T."/>
            <person name="Neiman D."/>
            <person name="Pearson M."/>
            <person name="Roberts A."/>
            <person name="Saif S."/>
            <person name="Shea T."/>
            <person name="Shenoy N."/>
            <person name="Sisk P."/>
            <person name="Stolte C."/>
            <person name="Sykes S."/>
            <person name="White J."/>
            <person name="Yandava C."/>
            <person name="Burger G."/>
            <person name="Gray M.W."/>
            <person name="Holland P.W.H."/>
            <person name="King N."/>
            <person name="Lang F.B.F."/>
            <person name="Roger A.J."/>
            <person name="Ruiz-Trillo I."/>
            <person name="Haas B."/>
            <person name="Nusbaum C."/>
            <person name="Birren B."/>
        </authorList>
    </citation>
    <scope>NUCLEOTIDE SEQUENCE [LARGE SCALE GENOMIC DNA]</scope>
    <source>
        <strain evidence="6 7">JP610</strain>
    </source>
</reference>
<evidence type="ECO:0000256" key="1">
    <source>
        <dbReference type="ARBA" id="ARBA00005176"/>
    </source>
</evidence>
<evidence type="ECO:0000313" key="6">
    <source>
        <dbReference type="EMBL" id="KNC80291.1"/>
    </source>
</evidence>
<dbReference type="PANTHER" id="PTHR43353">
    <property type="entry name" value="SUCCINATE-SEMIALDEHYDE DEHYDROGENASE, MITOCHONDRIAL"/>
    <property type="match status" value="1"/>
</dbReference>
<feature type="domain" description="Aldehyde dehydrogenase" evidence="5">
    <location>
        <begin position="7"/>
        <end position="469"/>
    </location>
</feature>
<dbReference type="EMBL" id="KQ242172">
    <property type="protein sequence ID" value="KNC80291.1"/>
    <property type="molecule type" value="Genomic_DNA"/>
</dbReference>
<dbReference type="UniPathway" id="UPA00733"/>
<evidence type="ECO:0000259" key="5">
    <source>
        <dbReference type="Pfam" id="PF00171"/>
    </source>
</evidence>
<dbReference type="PANTHER" id="PTHR43353:SF5">
    <property type="entry name" value="SUCCINATE-SEMIALDEHYDE DEHYDROGENASE, MITOCHONDRIAL"/>
    <property type="match status" value="1"/>
</dbReference>
<dbReference type="FunFam" id="3.40.309.10:FF:000004">
    <property type="entry name" value="Succinate-semialdehyde dehydrogenase I"/>
    <property type="match status" value="1"/>
</dbReference>
<dbReference type="FunFam" id="3.40.605.10:FF:000026">
    <property type="entry name" value="Aldehyde dehydrogenase, putative"/>
    <property type="match status" value="1"/>
</dbReference>